<evidence type="ECO:0000313" key="1">
    <source>
        <dbReference type="EMBL" id="MDE1656906.1"/>
    </source>
</evidence>
<accession>A0ABT5V7G2</accession>
<dbReference type="Pfam" id="PF20373">
    <property type="entry name" value="DUF6668"/>
    <property type="match status" value="1"/>
</dbReference>
<organism evidence="1 2">
    <name type="scientific">Actinotignum sanguinis</name>
    <dbReference type="NCBI Taxonomy" id="1445614"/>
    <lineage>
        <taxon>Bacteria</taxon>
        <taxon>Bacillati</taxon>
        <taxon>Actinomycetota</taxon>
        <taxon>Actinomycetes</taxon>
        <taxon>Actinomycetales</taxon>
        <taxon>Actinomycetaceae</taxon>
        <taxon>Actinotignum</taxon>
    </lineage>
</organism>
<name>A0ABT5V7G2_9ACTO</name>
<proteinExistence type="predicted"/>
<comment type="caution">
    <text evidence="1">The sequence shown here is derived from an EMBL/GenBank/DDBJ whole genome shotgun (WGS) entry which is preliminary data.</text>
</comment>
<sequence>MRKHKMKQPDRAGLALPWGQLPDLPGEGTVLPCVWTDPSTAVFAVGASGGVGTTTLAALCGLVDFGRAWPVSAPQAARCVVVARTTATSMAAARECAGAVFGGRTNGVECLGLVLVADQPGRLPRELARARALTESVFPAVWRIPYSQAIRCGRDDPQLAVHKAIQELRELAGLPEESEFFDTNIPAMGGDSLDN</sequence>
<evidence type="ECO:0000313" key="2">
    <source>
        <dbReference type="Proteomes" id="UP001219297"/>
    </source>
</evidence>
<dbReference type="InterPro" id="IPR046609">
    <property type="entry name" value="DUF6668"/>
</dbReference>
<dbReference type="Proteomes" id="UP001219297">
    <property type="component" value="Unassembled WGS sequence"/>
</dbReference>
<protein>
    <recommendedName>
        <fullName evidence="3">Carrier domain-containing protein</fullName>
    </recommendedName>
</protein>
<dbReference type="EMBL" id="JARBHI010000018">
    <property type="protein sequence ID" value="MDE1656906.1"/>
    <property type="molecule type" value="Genomic_DNA"/>
</dbReference>
<dbReference type="RefSeq" id="WP_274734993.1">
    <property type="nucleotide sequence ID" value="NZ_CAUPIE010000017.1"/>
</dbReference>
<gene>
    <name evidence="1" type="ORF">PWJ81_07475</name>
</gene>
<keyword evidence="2" id="KW-1185">Reference proteome</keyword>
<reference evidence="1 2" key="1">
    <citation type="submission" date="2023-02" db="EMBL/GenBank/DDBJ databases">
        <title>Defining the Infant Male Urobiome and Moving Towards Mechanisms in Urobiome Research.</title>
        <authorList>
            <person name="Reasoner S."/>
            <person name="Flores V."/>
            <person name="Van Horn G."/>
            <person name="Morales G."/>
            <person name="Peard L."/>
            <person name="Abelson B."/>
            <person name="Manuel C."/>
            <person name="Lee J."/>
            <person name="Baker B."/>
            <person name="Williams T."/>
            <person name="Schmitz J."/>
            <person name="Clayton D."/>
            <person name="Hadjifrangiskou M."/>
        </authorList>
    </citation>
    <scope>NUCLEOTIDE SEQUENCE [LARGE SCALE GENOMIC DNA]</scope>
    <source>
        <strain evidence="1 2">AS1053</strain>
    </source>
</reference>
<evidence type="ECO:0008006" key="3">
    <source>
        <dbReference type="Google" id="ProtNLM"/>
    </source>
</evidence>